<feature type="domain" description="Apea-like HEPN" evidence="1">
    <location>
        <begin position="345"/>
        <end position="427"/>
    </location>
</feature>
<protein>
    <submittedName>
        <fullName evidence="3">Uncharacterized protein</fullName>
    </submittedName>
</protein>
<gene>
    <name evidence="3" type="ordered locus">Dacet_0600</name>
</gene>
<feature type="domain" description="ApeA N-terminal" evidence="2">
    <location>
        <begin position="9"/>
        <end position="301"/>
    </location>
</feature>
<dbReference type="Pfam" id="PF18862">
    <property type="entry name" value="ApeA_NTD1"/>
    <property type="match status" value="1"/>
</dbReference>
<accession>D4H4K2</accession>
<proteinExistence type="predicted"/>
<dbReference type="PaxDb" id="522772-Dacet_0600"/>
<dbReference type="STRING" id="522772.Dacet_0600"/>
<dbReference type="InParanoid" id="D4H4K2"/>
<dbReference type="EMBL" id="CP001968">
    <property type="protein sequence ID" value="ADD67396.1"/>
    <property type="molecule type" value="Genomic_DNA"/>
</dbReference>
<organism evidence="3 4">
    <name type="scientific">Denitrovibrio acetiphilus (strain DSM 12809 / NBRC 114555 / N2460)</name>
    <dbReference type="NCBI Taxonomy" id="522772"/>
    <lineage>
        <taxon>Bacteria</taxon>
        <taxon>Pseudomonadati</taxon>
        <taxon>Deferribacterota</taxon>
        <taxon>Deferribacteres</taxon>
        <taxon>Deferribacterales</taxon>
        <taxon>Geovibrionaceae</taxon>
        <taxon>Denitrovibrio</taxon>
    </lineage>
</organism>
<evidence type="ECO:0000259" key="2">
    <source>
        <dbReference type="Pfam" id="PF18862"/>
    </source>
</evidence>
<dbReference type="Pfam" id="PF18739">
    <property type="entry name" value="HEPN_Apea"/>
    <property type="match status" value="1"/>
</dbReference>
<dbReference type="eggNOG" id="ENOG502ZBP1">
    <property type="taxonomic scope" value="Bacteria"/>
</dbReference>
<dbReference type="InterPro" id="IPR041229">
    <property type="entry name" value="HEPN_Apea"/>
</dbReference>
<dbReference type="AlphaFoldDB" id="D4H4K2"/>
<dbReference type="InterPro" id="IPR041223">
    <property type="entry name" value="ApeA_NTD"/>
</dbReference>
<evidence type="ECO:0000259" key="1">
    <source>
        <dbReference type="Pfam" id="PF18739"/>
    </source>
</evidence>
<evidence type="ECO:0000313" key="4">
    <source>
        <dbReference type="Proteomes" id="UP000002012"/>
    </source>
</evidence>
<keyword evidence="4" id="KW-1185">Reference proteome</keyword>
<dbReference type="HOGENOM" id="CLU_592804_0_0_0"/>
<dbReference type="KEGG" id="dap:Dacet_0600"/>
<reference evidence="3 4" key="1">
    <citation type="journal article" date="2010" name="Stand. Genomic Sci.">
        <title>Complete genome sequence of Denitrovibrio acetiphilus type strain (N2460).</title>
        <authorList>
            <person name="Kiss H."/>
            <person name="Lang E."/>
            <person name="Lapidus A."/>
            <person name="Copeland A."/>
            <person name="Nolan M."/>
            <person name="Glavina Del Rio T."/>
            <person name="Chen F."/>
            <person name="Lucas S."/>
            <person name="Tice H."/>
            <person name="Cheng J.F."/>
            <person name="Han C."/>
            <person name="Goodwin L."/>
            <person name="Pitluck S."/>
            <person name="Liolios K."/>
            <person name="Pati A."/>
            <person name="Ivanova N."/>
            <person name="Mavromatis K."/>
            <person name="Chen A."/>
            <person name="Palaniappan K."/>
            <person name="Land M."/>
            <person name="Hauser L."/>
            <person name="Chang Y.J."/>
            <person name="Jeffries C.D."/>
            <person name="Detter J.C."/>
            <person name="Brettin T."/>
            <person name="Spring S."/>
            <person name="Rohde M."/>
            <person name="Goker M."/>
            <person name="Woyke T."/>
            <person name="Bristow J."/>
            <person name="Eisen J.A."/>
            <person name="Markowitz V."/>
            <person name="Hugenholtz P."/>
            <person name="Kyrpides N.C."/>
            <person name="Klenk H.P."/>
        </authorList>
    </citation>
    <scope>NUCLEOTIDE SEQUENCE [LARGE SCALE GENOMIC DNA]</scope>
    <source>
        <strain evidence="4">DSM 12809 / NBRC 114555 / N2460</strain>
    </source>
</reference>
<dbReference type="RefSeq" id="WP_013009940.1">
    <property type="nucleotide sequence ID" value="NC_013943.1"/>
</dbReference>
<sequence>MIDYIKLSKTGNFKFGNSLNAVGELYLNLENTKLTLYPDKSYSHQNISDVTGVLHDGKKVSLIDCFTQGSGTKSILMDDAVPPKYENHHFIDIFSKYMTFGNRHICSSEKVIHEVSFSIDDAHNIFYDFDAYGEIRSSAQDKKDIIKKEEERLGRKIELGNEPWIFYYTGKYEIFNVNTKLGVISATHNPNIKFPGVHGISIIDSIKLNIRFETQKTISDAIDSIYDLLRFIEIIAGRKQNVSDLTFNLSNDEEKPVPLSVYWCIPPKRNDDNGSYIPHPSDIPIEGATDSEAFGAVLSNWLNNNEDMRNARARYSNVISKGKRYDIDRLVGAANMFDILIKSKSPREKNLETKINIRAKLIKDKVGNYFEDLDLVVEHAVKCRKYYVHGTKTEIDYNKNPDMTLFFTDALEFIFAASDLIESGWNMGKWIKEARSSGHPFGMFRFNYSFNLEKLKKIIPK</sequence>
<dbReference type="Proteomes" id="UP000002012">
    <property type="component" value="Chromosome"/>
</dbReference>
<name>D4H4K2_DENA2</name>
<evidence type="ECO:0000313" key="3">
    <source>
        <dbReference type="EMBL" id="ADD67396.1"/>
    </source>
</evidence>
<dbReference type="OrthoDB" id="8043414at2"/>